<dbReference type="STRING" id="521013.SAMN04488567_3643"/>
<reference evidence="3" key="1">
    <citation type="submission" date="2016-10" db="EMBL/GenBank/DDBJ databases">
        <authorList>
            <person name="Varghese N."/>
            <person name="Submissions S."/>
        </authorList>
    </citation>
    <scope>NUCLEOTIDE SEQUENCE [LARGE SCALE GENOMIC DNA]</scope>
    <source>
        <strain evidence="3">DSM 21424</strain>
    </source>
</reference>
<dbReference type="Pfam" id="PF06568">
    <property type="entry name" value="YjiS-like"/>
    <property type="match status" value="1"/>
</dbReference>
<sequence length="72" mass="8142">MAFATTDLRTTNNTETFGLHALRGRFRAALERNRVYRQTQRELSLLSDRDLADLGLHRSQINQIAAEAARAA</sequence>
<evidence type="ECO:0000259" key="1">
    <source>
        <dbReference type="Pfam" id="PF06568"/>
    </source>
</evidence>
<dbReference type="Proteomes" id="UP000198922">
    <property type="component" value="Unassembled WGS sequence"/>
</dbReference>
<keyword evidence="3" id="KW-1185">Reference proteome</keyword>
<feature type="domain" description="YjiS-like" evidence="1">
    <location>
        <begin position="26"/>
        <end position="61"/>
    </location>
</feature>
<accession>A0A1G7J501</accession>
<gene>
    <name evidence="2" type="ORF">SAMN04488567_3643</name>
</gene>
<dbReference type="AlphaFoldDB" id="A0A1G7J501"/>
<dbReference type="InterPro" id="IPR009506">
    <property type="entry name" value="YjiS-like"/>
</dbReference>
<evidence type="ECO:0000313" key="2">
    <source>
        <dbReference type="EMBL" id="SDF19973.1"/>
    </source>
</evidence>
<name>A0A1G7J501_9RHOB</name>
<organism evidence="2 3">
    <name type="scientific">Limimaricola pyoseonensis</name>
    <dbReference type="NCBI Taxonomy" id="521013"/>
    <lineage>
        <taxon>Bacteria</taxon>
        <taxon>Pseudomonadati</taxon>
        <taxon>Pseudomonadota</taxon>
        <taxon>Alphaproteobacteria</taxon>
        <taxon>Rhodobacterales</taxon>
        <taxon>Paracoccaceae</taxon>
        <taxon>Limimaricola</taxon>
    </lineage>
</organism>
<proteinExistence type="predicted"/>
<dbReference type="RefSeq" id="WP_090114351.1">
    <property type="nucleotide sequence ID" value="NZ_FNAT01000008.1"/>
</dbReference>
<evidence type="ECO:0000313" key="3">
    <source>
        <dbReference type="Proteomes" id="UP000198922"/>
    </source>
</evidence>
<protein>
    <recommendedName>
        <fullName evidence="1">YjiS-like domain-containing protein</fullName>
    </recommendedName>
</protein>
<dbReference type="EMBL" id="FNAT01000008">
    <property type="protein sequence ID" value="SDF19973.1"/>
    <property type="molecule type" value="Genomic_DNA"/>
</dbReference>